<reference evidence="4" key="2">
    <citation type="submission" date="2025-09" db="UniProtKB">
        <authorList>
            <consortium name="Ensembl"/>
        </authorList>
    </citation>
    <scope>IDENTIFICATION</scope>
</reference>
<dbReference type="PROSITE" id="PS50062">
    <property type="entry name" value="BCL2_FAMILY"/>
    <property type="match status" value="1"/>
</dbReference>
<reference evidence="4" key="1">
    <citation type="submission" date="2025-08" db="UniProtKB">
        <authorList>
            <consortium name="Ensembl"/>
        </authorList>
    </citation>
    <scope>IDENTIFICATION</scope>
</reference>
<dbReference type="GO" id="GO:0005741">
    <property type="term" value="C:mitochondrial outer membrane"/>
    <property type="evidence" value="ECO:0007669"/>
    <property type="project" value="TreeGrafter"/>
</dbReference>
<dbReference type="GO" id="GO:0051400">
    <property type="term" value="F:BH domain binding"/>
    <property type="evidence" value="ECO:0007669"/>
    <property type="project" value="TreeGrafter"/>
</dbReference>
<dbReference type="GO" id="GO:0042981">
    <property type="term" value="P:regulation of apoptotic process"/>
    <property type="evidence" value="ECO:0007669"/>
    <property type="project" value="InterPro"/>
</dbReference>
<comment type="similarity">
    <text evidence="1">Belongs to the Bcl-2 family.</text>
</comment>
<dbReference type="SUPFAM" id="SSF56854">
    <property type="entry name" value="Bcl-2 inhibitors of programmed cell death"/>
    <property type="match status" value="1"/>
</dbReference>
<organism evidence="4 5">
    <name type="scientific">Eptatretus burgeri</name>
    <name type="common">Inshore hagfish</name>
    <dbReference type="NCBI Taxonomy" id="7764"/>
    <lineage>
        <taxon>Eukaryota</taxon>
        <taxon>Metazoa</taxon>
        <taxon>Chordata</taxon>
        <taxon>Craniata</taxon>
        <taxon>Vertebrata</taxon>
        <taxon>Cyclostomata</taxon>
        <taxon>Myxini</taxon>
        <taxon>Myxiniformes</taxon>
        <taxon>Myxinidae</taxon>
        <taxon>Eptatretinae</taxon>
        <taxon>Eptatretus</taxon>
    </lineage>
</organism>
<dbReference type="PRINTS" id="PR01862">
    <property type="entry name" value="BCL2FAMILY"/>
</dbReference>
<evidence type="ECO:0000256" key="2">
    <source>
        <dbReference type="ARBA" id="ARBA00022703"/>
    </source>
</evidence>
<dbReference type="InterPro" id="IPR046371">
    <property type="entry name" value="Bcl-2_BH1-3"/>
</dbReference>
<accession>A0A8C4QUZ0</accession>
<dbReference type="GO" id="GO:0097192">
    <property type="term" value="P:extrinsic apoptotic signaling pathway in absence of ligand"/>
    <property type="evidence" value="ECO:0007669"/>
    <property type="project" value="TreeGrafter"/>
</dbReference>
<evidence type="ECO:0000256" key="1">
    <source>
        <dbReference type="ARBA" id="ARBA00009458"/>
    </source>
</evidence>
<name>A0A8C4QUZ0_EPTBU</name>
<dbReference type="InterPro" id="IPR002475">
    <property type="entry name" value="Bcl2-like"/>
</dbReference>
<dbReference type="InterPro" id="IPR036834">
    <property type="entry name" value="Bcl-2-like_sf"/>
</dbReference>
<evidence type="ECO:0000313" key="5">
    <source>
        <dbReference type="Proteomes" id="UP000694388"/>
    </source>
</evidence>
<keyword evidence="5" id="KW-1185">Reference proteome</keyword>
<dbReference type="Proteomes" id="UP000694388">
    <property type="component" value="Unplaced"/>
</dbReference>
<keyword evidence="2" id="KW-0053">Apoptosis</keyword>
<sequence>MAEAGEAFLRVANRDVDEFTTRSRDVLASALGVDWAPGPLAQPIRDENLVRSLRTHIDFVLSRYGDHLEALADRLDDGSTSHITAEWAEGMAHQLANAVFQDDVTNWGRVLTLVAFAKVLGRRLAARGAPRSACALLDGVVGYLARSKRSWILDNGGWYGLCLMVCFIRVLFQGTSMQEEGIRHIKACAMVANLWLFVHGLLFKF</sequence>
<dbReference type="InterPro" id="IPR026298">
    <property type="entry name" value="Bcl-2_fam"/>
</dbReference>
<evidence type="ECO:0000259" key="3">
    <source>
        <dbReference type="SMART" id="SM00337"/>
    </source>
</evidence>
<dbReference type="Ensembl" id="ENSEBUT00000021544.1">
    <property type="protein sequence ID" value="ENSEBUP00000020968.1"/>
    <property type="gene ID" value="ENSEBUG00000012954.1"/>
</dbReference>
<protein>
    <recommendedName>
        <fullName evidence="3">Bcl-2 Bcl-2 homology region 1-3 domain-containing protein</fullName>
    </recommendedName>
</protein>
<dbReference type="Gene3D" id="1.10.437.10">
    <property type="entry name" value="Blc2-like"/>
    <property type="match status" value="1"/>
</dbReference>
<dbReference type="PANTHER" id="PTHR11256">
    <property type="entry name" value="BCL-2 RELATED"/>
    <property type="match status" value="1"/>
</dbReference>
<evidence type="ECO:0000313" key="4">
    <source>
        <dbReference type="Ensembl" id="ENSEBUP00000020968.1"/>
    </source>
</evidence>
<dbReference type="GO" id="GO:0008630">
    <property type="term" value="P:intrinsic apoptotic signaling pathway in response to DNA damage"/>
    <property type="evidence" value="ECO:0007669"/>
    <property type="project" value="TreeGrafter"/>
</dbReference>
<dbReference type="AlphaFoldDB" id="A0A8C4QUZ0"/>
<dbReference type="GO" id="GO:0001836">
    <property type="term" value="P:release of cytochrome c from mitochondria"/>
    <property type="evidence" value="ECO:0007669"/>
    <property type="project" value="TreeGrafter"/>
</dbReference>
<dbReference type="Pfam" id="PF00452">
    <property type="entry name" value="Bcl-2"/>
    <property type="match status" value="1"/>
</dbReference>
<dbReference type="PANTHER" id="PTHR11256:SF50">
    <property type="entry name" value="APOPTOSIS REGULATOR CED-9"/>
    <property type="match status" value="1"/>
</dbReference>
<feature type="domain" description="Bcl-2 Bcl-2 homology region 1-3" evidence="3">
    <location>
        <begin position="61"/>
        <end position="158"/>
    </location>
</feature>
<dbReference type="SMART" id="SM00337">
    <property type="entry name" value="BCL"/>
    <property type="match status" value="1"/>
</dbReference>
<proteinExistence type="inferred from homology"/>